<proteinExistence type="predicted"/>
<accession>A0A6J4PSM8</accession>
<feature type="compositionally biased region" description="Basic residues" evidence="1">
    <location>
        <begin position="15"/>
        <end position="62"/>
    </location>
</feature>
<feature type="non-terminal residue" evidence="2">
    <location>
        <position position="119"/>
    </location>
</feature>
<gene>
    <name evidence="2" type="ORF">AVDCRST_MAG51-2219</name>
</gene>
<dbReference type="EMBL" id="CADCUX010000471">
    <property type="protein sequence ID" value="CAA9424210.1"/>
    <property type="molecule type" value="Genomic_DNA"/>
</dbReference>
<name>A0A6J4PSM8_9BURK</name>
<feature type="compositionally biased region" description="Basic and acidic residues" evidence="1">
    <location>
        <begin position="94"/>
        <end position="105"/>
    </location>
</feature>
<reference evidence="2" key="1">
    <citation type="submission" date="2020-02" db="EMBL/GenBank/DDBJ databases">
        <authorList>
            <person name="Meier V. D."/>
        </authorList>
    </citation>
    <scope>NUCLEOTIDE SEQUENCE</scope>
    <source>
        <strain evidence="2">AVDCRST_MAG51</strain>
    </source>
</reference>
<feature type="compositionally biased region" description="Basic residues" evidence="1">
    <location>
        <begin position="106"/>
        <end position="119"/>
    </location>
</feature>
<evidence type="ECO:0000313" key="2">
    <source>
        <dbReference type="EMBL" id="CAA9424210.1"/>
    </source>
</evidence>
<sequence length="119" mass="13726">EPLLQTSPGRFVRDARHRQPGRIRARRRRSAHQQRRHRLHRRHAIGRRTRSHDLRRPHRAARVQHVGRGDHHGQRPAQCQSGSSDDGLRAGGRRALDGRCADGERRARHPRHALGHPGL</sequence>
<evidence type="ECO:0000256" key="1">
    <source>
        <dbReference type="SAM" id="MobiDB-lite"/>
    </source>
</evidence>
<feature type="region of interest" description="Disordered" evidence="1">
    <location>
        <begin position="1"/>
        <end position="119"/>
    </location>
</feature>
<protein>
    <submittedName>
        <fullName evidence="2">Uncharacterized protein</fullName>
    </submittedName>
</protein>
<feature type="non-terminal residue" evidence="2">
    <location>
        <position position="1"/>
    </location>
</feature>
<organism evidence="2">
    <name type="scientific">uncultured Ramlibacter sp</name>
    <dbReference type="NCBI Taxonomy" id="260755"/>
    <lineage>
        <taxon>Bacteria</taxon>
        <taxon>Pseudomonadati</taxon>
        <taxon>Pseudomonadota</taxon>
        <taxon>Betaproteobacteria</taxon>
        <taxon>Burkholderiales</taxon>
        <taxon>Comamonadaceae</taxon>
        <taxon>Ramlibacter</taxon>
        <taxon>environmental samples</taxon>
    </lineage>
</organism>
<dbReference type="AlphaFoldDB" id="A0A6J4PSM8"/>